<dbReference type="Gene3D" id="1.20.141.10">
    <property type="entry name" value="Chitosanase, subunit A, domain 1"/>
    <property type="match status" value="1"/>
</dbReference>
<feature type="domain" description="TtsA-like Glycoside hydrolase family 108" evidence="1">
    <location>
        <begin position="14"/>
        <end position="96"/>
    </location>
</feature>
<evidence type="ECO:0000259" key="1">
    <source>
        <dbReference type="Pfam" id="PF05838"/>
    </source>
</evidence>
<accession>A0A931FN92</accession>
<dbReference type="RefSeq" id="WP_196270054.1">
    <property type="nucleotide sequence ID" value="NZ_JADQDO010000001.1"/>
</dbReference>
<protein>
    <submittedName>
        <fullName evidence="3">Glycoside hydrolase family 108 protein</fullName>
    </submittedName>
</protein>
<dbReference type="InterPro" id="IPR008565">
    <property type="entry name" value="TtsA-like_GH18_dom"/>
</dbReference>
<dbReference type="Proteomes" id="UP000599312">
    <property type="component" value="Unassembled WGS sequence"/>
</dbReference>
<dbReference type="GO" id="GO:0016787">
    <property type="term" value="F:hydrolase activity"/>
    <property type="evidence" value="ECO:0007669"/>
    <property type="project" value="UniProtKB-KW"/>
</dbReference>
<gene>
    <name evidence="3" type="ORF">I2H38_01630</name>
</gene>
<dbReference type="Pfam" id="PF09374">
    <property type="entry name" value="PG_binding_3"/>
    <property type="match status" value="1"/>
</dbReference>
<proteinExistence type="predicted"/>
<reference evidence="3" key="1">
    <citation type="submission" date="2020-11" db="EMBL/GenBank/DDBJ databases">
        <authorList>
            <person name="Kim M.K."/>
        </authorList>
    </citation>
    <scope>NUCLEOTIDE SEQUENCE</scope>
    <source>
        <strain evidence="3">BT350</strain>
    </source>
</reference>
<evidence type="ECO:0000259" key="2">
    <source>
        <dbReference type="Pfam" id="PF09374"/>
    </source>
</evidence>
<dbReference type="InterPro" id="IPR023346">
    <property type="entry name" value="Lysozyme-like_dom_sf"/>
</dbReference>
<dbReference type="AlphaFoldDB" id="A0A931FN92"/>
<evidence type="ECO:0000313" key="4">
    <source>
        <dbReference type="Proteomes" id="UP000599312"/>
    </source>
</evidence>
<comment type="caution">
    <text evidence="3">The sequence shown here is derived from an EMBL/GenBank/DDBJ whole genome shotgun (WGS) entry which is preliminary data.</text>
</comment>
<name>A0A931FN92_9HYPH</name>
<dbReference type="InterPro" id="IPR018537">
    <property type="entry name" value="Peptidoglycan-bd_3"/>
</dbReference>
<keyword evidence="3" id="KW-0378">Hydrolase</keyword>
<dbReference type="SUPFAM" id="SSF53955">
    <property type="entry name" value="Lysozyme-like"/>
    <property type="match status" value="1"/>
</dbReference>
<organism evidence="3 4">
    <name type="scientific">Microvirga alba</name>
    <dbReference type="NCBI Taxonomy" id="2791025"/>
    <lineage>
        <taxon>Bacteria</taxon>
        <taxon>Pseudomonadati</taxon>
        <taxon>Pseudomonadota</taxon>
        <taxon>Alphaproteobacteria</taxon>
        <taxon>Hyphomicrobiales</taxon>
        <taxon>Methylobacteriaceae</taxon>
        <taxon>Microvirga</taxon>
    </lineage>
</organism>
<sequence length="182" mass="19695">MHTGATLFDECLALVLLHEGGFVQHALDPGGATKFGITRETLARSRARPVAVEDVRNLTKAEAGAIYRRLYWDTVQAGDLPPGMALAVFDLAVNSGPARAARMFQSVLGIEADGVIGPLTLSAARKSDQADVVRRLTRARLGFLARLASWSVFGRGWRVRVLAVEREALRLAHSSSFLGKND</sequence>
<dbReference type="EMBL" id="JADQDO010000001">
    <property type="protein sequence ID" value="MBF9232072.1"/>
    <property type="molecule type" value="Genomic_DNA"/>
</dbReference>
<evidence type="ECO:0000313" key="3">
    <source>
        <dbReference type="EMBL" id="MBF9232072.1"/>
    </source>
</evidence>
<dbReference type="Pfam" id="PF05838">
    <property type="entry name" value="Glyco_hydro_108"/>
    <property type="match status" value="1"/>
</dbReference>
<keyword evidence="4" id="KW-1185">Reference proteome</keyword>
<feature type="domain" description="Peptidoglycan binding" evidence="2">
    <location>
        <begin position="100"/>
        <end position="158"/>
    </location>
</feature>
<dbReference type="CDD" id="cd13926">
    <property type="entry name" value="N-acetylmuramidase_GH108"/>
    <property type="match status" value="1"/>
</dbReference>